<name>A0ABY2M6M6_9LEPT</name>
<evidence type="ECO:0000256" key="1">
    <source>
        <dbReference type="SAM" id="Phobius"/>
    </source>
</evidence>
<feature type="transmembrane region" description="Helical" evidence="1">
    <location>
        <begin position="6"/>
        <end position="23"/>
    </location>
</feature>
<dbReference type="RefSeq" id="WP_135634222.1">
    <property type="nucleotide sequence ID" value="NZ_RQFU01000008.1"/>
</dbReference>
<organism evidence="2 3">
    <name type="scientific">Leptospira yanagawae</name>
    <dbReference type="NCBI Taxonomy" id="293069"/>
    <lineage>
        <taxon>Bacteria</taxon>
        <taxon>Pseudomonadati</taxon>
        <taxon>Spirochaetota</taxon>
        <taxon>Spirochaetia</taxon>
        <taxon>Leptospirales</taxon>
        <taxon>Leptospiraceae</taxon>
        <taxon>Leptospira</taxon>
    </lineage>
</organism>
<dbReference type="EMBL" id="RQFU01000008">
    <property type="protein sequence ID" value="TGL23057.1"/>
    <property type="molecule type" value="Genomic_DNA"/>
</dbReference>
<comment type="caution">
    <text evidence="2">The sequence shown here is derived from an EMBL/GenBank/DDBJ whole genome shotgun (WGS) entry which is preliminary data.</text>
</comment>
<keyword evidence="1" id="KW-0812">Transmembrane</keyword>
<keyword evidence="1" id="KW-1133">Transmembrane helix</keyword>
<accession>A0ABY2M6M6</accession>
<protein>
    <submittedName>
        <fullName evidence="2">Uncharacterized protein</fullName>
    </submittedName>
</protein>
<evidence type="ECO:0000313" key="3">
    <source>
        <dbReference type="Proteomes" id="UP000298200"/>
    </source>
</evidence>
<keyword evidence="3" id="KW-1185">Reference proteome</keyword>
<gene>
    <name evidence="2" type="ORF">EHQ46_05945</name>
</gene>
<keyword evidence="1" id="KW-0472">Membrane</keyword>
<reference evidence="3" key="1">
    <citation type="journal article" date="2019" name="PLoS Negl. Trop. Dis.">
        <title>Revisiting the worldwide diversity of Leptospira species in the environment.</title>
        <authorList>
            <person name="Vincent A.T."/>
            <person name="Schiettekatte O."/>
            <person name="Bourhy P."/>
            <person name="Veyrier F.J."/>
            <person name="Picardeau M."/>
        </authorList>
    </citation>
    <scope>NUCLEOTIDE SEQUENCE [LARGE SCALE GENOMIC DNA]</scope>
    <source>
        <strain evidence="3">201800272</strain>
    </source>
</reference>
<sequence>MIKVAILILSILLNIFFVFEFYLPREEGKVSNRIQYENQNSNSIKCETQAKIKKEKDYSRVYILPHPPDFPEGKEISVEKIEKKSGYWELIEVKPDGSKVKLSIREDSIEWR</sequence>
<evidence type="ECO:0000313" key="2">
    <source>
        <dbReference type="EMBL" id="TGL23057.1"/>
    </source>
</evidence>
<dbReference type="Proteomes" id="UP000298200">
    <property type="component" value="Unassembled WGS sequence"/>
</dbReference>
<proteinExistence type="predicted"/>